<dbReference type="Pfam" id="PF00005">
    <property type="entry name" value="ABC_tran"/>
    <property type="match status" value="2"/>
</dbReference>
<dbReference type="EMBL" id="JRYB01000001">
    <property type="protein sequence ID" value="OIJ42957.1"/>
    <property type="molecule type" value="Genomic_DNA"/>
</dbReference>
<feature type="domain" description="ABC transporter" evidence="6">
    <location>
        <begin position="6"/>
        <end position="238"/>
    </location>
</feature>
<keyword evidence="1" id="KW-0472">Membrane</keyword>
<dbReference type="SMART" id="SM00382">
    <property type="entry name" value="AAA"/>
    <property type="match status" value="2"/>
</dbReference>
<feature type="compositionally biased region" description="Basic and acidic residues" evidence="5">
    <location>
        <begin position="257"/>
        <end position="275"/>
    </location>
</feature>
<dbReference type="PANTHER" id="PTHR19211:SF6">
    <property type="entry name" value="BLL7188 PROTEIN"/>
    <property type="match status" value="1"/>
</dbReference>
<dbReference type="PANTHER" id="PTHR19211">
    <property type="entry name" value="ATP-BINDING TRANSPORT PROTEIN-RELATED"/>
    <property type="match status" value="1"/>
</dbReference>
<feature type="region of interest" description="Disordered" evidence="5">
    <location>
        <begin position="283"/>
        <end position="309"/>
    </location>
</feature>
<keyword evidence="1" id="KW-1003">Cell membrane</keyword>
<evidence type="ECO:0000256" key="1">
    <source>
        <dbReference type="ARBA" id="ARBA00022475"/>
    </source>
</evidence>
<dbReference type="RefSeq" id="WP_071360102.1">
    <property type="nucleotide sequence ID" value="NZ_JRYB01000001.1"/>
</dbReference>
<evidence type="ECO:0000313" key="7">
    <source>
        <dbReference type="EMBL" id="OIJ42957.1"/>
    </source>
</evidence>
<dbReference type="GO" id="GO:0005524">
    <property type="term" value="F:ATP binding"/>
    <property type="evidence" value="ECO:0007669"/>
    <property type="project" value="UniProtKB-KW"/>
</dbReference>
<dbReference type="InterPro" id="IPR050611">
    <property type="entry name" value="ABCF"/>
</dbReference>
<dbReference type="SUPFAM" id="SSF52540">
    <property type="entry name" value="P-loop containing nucleoside triphosphate hydrolases"/>
    <property type="match status" value="2"/>
</dbReference>
<dbReference type="Proteomes" id="UP000180246">
    <property type="component" value="Unassembled WGS sequence"/>
</dbReference>
<organism evidence="7 8">
    <name type="scientific">Massilia timonae</name>
    <dbReference type="NCBI Taxonomy" id="47229"/>
    <lineage>
        <taxon>Bacteria</taxon>
        <taxon>Pseudomonadati</taxon>
        <taxon>Pseudomonadota</taxon>
        <taxon>Betaproteobacteria</taxon>
        <taxon>Burkholderiales</taxon>
        <taxon>Oxalobacteraceae</taxon>
        <taxon>Telluria group</taxon>
        <taxon>Massilia</taxon>
    </lineage>
</organism>
<evidence type="ECO:0000256" key="2">
    <source>
        <dbReference type="ARBA" id="ARBA00022737"/>
    </source>
</evidence>
<dbReference type="PROSITE" id="PS00211">
    <property type="entry name" value="ABC_TRANSPORTER_1"/>
    <property type="match status" value="1"/>
</dbReference>
<gene>
    <name evidence="7" type="ORF">LO55_213</name>
</gene>
<proteinExistence type="predicted"/>
<comment type="caution">
    <text evidence="7">The sequence shown here is derived from an EMBL/GenBank/DDBJ whole genome shotgun (WGS) entry which is preliminary data.</text>
</comment>
<keyword evidence="3" id="KW-0547">Nucleotide-binding</keyword>
<evidence type="ECO:0000256" key="4">
    <source>
        <dbReference type="ARBA" id="ARBA00022840"/>
    </source>
</evidence>
<dbReference type="GO" id="GO:0016887">
    <property type="term" value="F:ATP hydrolysis activity"/>
    <property type="evidence" value="ECO:0007669"/>
    <property type="project" value="InterPro"/>
</dbReference>
<feature type="domain" description="ABC transporter" evidence="6">
    <location>
        <begin position="338"/>
        <end position="537"/>
    </location>
</feature>
<name>A0A1S2ND07_9BURK</name>
<evidence type="ECO:0000256" key="3">
    <source>
        <dbReference type="ARBA" id="ARBA00022741"/>
    </source>
</evidence>
<dbReference type="InterPro" id="IPR027417">
    <property type="entry name" value="P-loop_NTPase"/>
</dbReference>
<keyword evidence="2" id="KW-0677">Repeat</keyword>
<dbReference type="InterPro" id="IPR017871">
    <property type="entry name" value="ABC_transporter-like_CS"/>
</dbReference>
<dbReference type="InterPro" id="IPR003593">
    <property type="entry name" value="AAA+_ATPase"/>
</dbReference>
<protein>
    <submittedName>
        <fullName evidence="7">ABC transporter family protein</fullName>
    </submittedName>
</protein>
<feature type="compositionally biased region" description="Low complexity" evidence="5">
    <location>
        <begin position="294"/>
        <end position="307"/>
    </location>
</feature>
<evidence type="ECO:0000259" key="6">
    <source>
        <dbReference type="PROSITE" id="PS50893"/>
    </source>
</evidence>
<reference evidence="7 8" key="1">
    <citation type="submission" date="2014-10" db="EMBL/GenBank/DDBJ databases">
        <authorList>
            <person name="Seo M.-J."/>
            <person name="Seok Y.J."/>
            <person name="Cha I.-T."/>
        </authorList>
    </citation>
    <scope>NUCLEOTIDE SEQUENCE [LARGE SCALE GENOMIC DNA]</scope>
    <source>
        <strain evidence="7 8">NEU</strain>
    </source>
</reference>
<evidence type="ECO:0000313" key="8">
    <source>
        <dbReference type="Proteomes" id="UP000180246"/>
    </source>
</evidence>
<evidence type="ECO:0000256" key="5">
    <source>
        <dbReference type="SAM" id="MobiDB-lite"/>
    </source>
</evidence>
<dbReference type="CDD" id="cd03221">
    <property type="entry name" value="ABCF_EF-3"/>
    <property type="match status" value="1"/>
</dbReference>
<feature type="region of interest" description="Disordered" evidence="5">
    <location>
        <begin position="257"/>
        <end position="276"/>
    </location>
</feature>
<keyword evidence="4" id="KW-0067">ATP-binding</keyword>
<accession>A0A1S2ND07</accession>
<sequence>MTHPILALDGASLHLPDGSVLFSNLHHQFDLRRTGLVGRNGVGKSMLARLLAGELAPSAGRCLRAGRIAYLSQQAGGGRAASVAELAGIGAITTALARIEAGSADPHDFDAVGEHWAIAARLRQACQAHGLPHVDLDTPLAALSGGEAMRVALIGATLFDPDFLILDEPSNHLDAAGRAALQRQLQAWSKGLLVISHDRELLAAMDCIVELSSEGLRSYGGNYAFYEEARCHEQEAAQCALDHARQELRRDDAARLAQRERQDRRQARGHRDAKEANQAAILLGRGKERSEGSAGRLRQQHAAARADQAGRVRDAFHRVAADAAVRIHAVSADGVGQRRVARLEEVVLPWVAAPLDRISLRLTGRQRVGLVGPNGSGKSTLLKVLAGRLDPVAGECSLPAHVAYLDQQLASLDPRRPTLDQLLDVNRSAGQDMLRTWLVQLGLDARAIARPAGLLSGGERLKAALACVLYADTPPALLLLDEPSNHLDLASLAALETMLNGYQGALVVVSHDRVFLERVKLTHRLAALDTGWRLEEC</sequence>
<dbReference type="Gene3D" id="3.40.50.300">
    <property type="entry name" value="P-loop containing nucleotide triphosphate hydrolases"/>
    <property type="match status" value="2"/>
</dbReference>
<dbReference type="InterPro" id="IPR003439">
    <property type="entry name" value="ABC_transporter-like_ATP-bd"/>
</dbReference>
<dbReference type="AlphaFoldDB" id="A0A1S2ND07"/>
<dbReference type="PROSITE" id="PS50893">
    <property type="entry name" value="ABC_TRANSPORTER_2"/>
    <property type="match status" value="2"/>
</dbReference>
<dbReference type="FunFam" id="3.40.50.300:FF:001320">
    <property type="entry name" value="Heme ABC transporter ATP-binding protein"/>
    <property type="match status" value="1"/>
</dbReference>